<keyword evidence="4" id="KW-0408">Iron</keyword>
<dbReference type="InterPro" id="IPR050584">
    <property type="entry name" value="Cholesterol_7-desaturase"/>
</dbReference>
<evidence type="ECO:0000259" key="6">
    <source>
        <dbReference type="PROSITE" id="PS51296"/>
    </source>
</evidence>
<protein>
    <submittedName>
        <fullName evidence="7">Aromatic ring-hydroxylating dioxygenase subunit alpha</fullName>
    </submittedName>
</protein>
<dbReference type="InterPro" id="IPR036922">
    <property type="entry name" value="Rieske_2Fe-2S_sf"/>
</dbReference>
<dbReference type="InterPro" id="IPR017941">
    <property type="entry name" value="Rieske_2Fe-2S"/>
</dbReference>
<feature type="domain" description="Rieske" evidence="6">
    <location>
        <begin position="13"/>
        <end position="116"/>
    </location>
</feature>
<evidence type="ECO:0000256" key="2">
    <source>
        <dbReference type="ARBA" id="ARBA00022723"/>
    </source>
</evidence>
<evidence type="ECO:0000256" key="3">
    <source>
        <dbReference type="ARBA" id="ARBA00023002"/>
    </source>
</evidence>
<keyword evidence="3" id="KW-0560">Oxidoreductase</keyword>
<dbReference type="CDD" id="cd03469">
    <property type="entry name" value="Rieske_RO_Alpha_N"/>
    <property type="match status" value="1"/>
</dbReference>
<dbReference type="GO" id="GO:0046872">
    <property type="term" value="F:metal ion binding"/>
    <property type="evidence" value="ECO:0007669"/>
    <property type="project" value="UniProtKB-KW"/>
</dbReference>
<dbReference type="PANTHER" id="PTHR21266">
    <property type="entry name" value="IRON-SULFUR DOMAIN CONTAINING PROTEIN"/>
    <property type="match status" value="1"/>
</dbReference>
<dbReference type="PANTHER" id="PTHR21266:SF60">
    <property type="entry name" value="3-KETOSTEROID-9-ALPHA-MONOOXYGENASE, OXYGENASE COMPONENT"/>
    <property type="match status" value="1"/>
</dbReference>
<dbReference type="Proteomes" id="UP000226442">
    <property type="component" value="Unassembled WGS sequence"/>
</dbReference>
<keyword evidence="2" id="KW-0479">Metal-binding</keyword>
<evidence type="ECO:0000256" key="4">
    <source>
        <dbReference type="ARBA" id="ARBA00023004"/>
    </source>
</evidence>
<dbReference type="SUPFAM" id="SSF55961">
    <property type="entry name" value="Bet v1-like"/>
    <property type="match status" value="1"/>
</dbReference>
<evidence type="ECO:0000313" key="8">
    <source>
        <dbReference type="Proteomes" id="UP000226442"/>
    </source>
</evidence>
<dbReference type="GO" id="GO:0051537">
    <property type="term" value="F:2 iron, 2 sulfur cluster binding"/>
    <property type="evidence" value="ECO:0007669"/>
    <property type="project" value="UniProtKB-KW"/>
</dbReference>
<dbReference type="Pfam" id="PF00355">
    <property type="entry name" value="Rieske"/>
    <property type="match status" value="1"/>
</dbReference>
<dbReference type="EMBL" id="NXIB02000036">
    <property type="protein sequence ID" value="PHX55946.1"/>
    <property type="molecule type" value="Genomic_DNA"/>
</dbReference>
<dbReference type="Pfam" id="PF19112">
    <property type="entry name" value="VanA_C"/>
    <property type="match status" value="1"/>
</dbReference>
<evidence type="ECO:0000256" key="5">
    <source>
        <dbReference type="ARBA" id="ARBA00023014"/>
    </source>
</evidence>
<keyword evidence="1" id="KW-0001">2Fe-2S</keyword>
<dbReference type="RefSeq" id="WP_096831905.1">
    <property type="nucleotide sequence ID" value="NZ_NXIB02000036.1"/>
</dbReference>
<proteinExistence type="predicted"/>
<reference evidence="7" key="1">
    <citation type="submission" date="2017-10" db="EMBL/GenBank/DDBJ databases">
        <title>Draft genome sequence of the planktic cyanobacteria Tychonema bourrellyi isolated from alpine lentic freshwater.</title>
        <authorList>
            <person name="Tett A."/>
            <person name="Armanini F."/>
            <person name="Asnicar F."/>
            <person name="Boscaini A."/>
            <person name="Pasolli E."/>
            <person name="Zolfo M."/>
            <person name="Donati C."/>
            <person name="Salmaso N."/>
            <person name="Segata N."/>
        </authorList>
    </citation>
    <scope>NUCLEOTIDE SEQUENCE</scope>
    <source>
        <strain evidence="7">FEM_GT703</strain>
    </source>
</reference>
<dbReference type="GO" id="GO:0051213">
    <property type="term" value="F:dioxygenase activity"/>
    <property type="evidence" value="ECO:0007669"/>
    <property type="project" value="UniProtKB-KW"/>
</dbReference>
<gene>
    <name evidence="7" type="ORF">CP500_008215</name>
</gene>
<dbReference type="AlphaFoldDB" id="A0A2G4F2H0"/>
<dbReference type="Gene3D" id="3.90.380.10">
    <property type="entry name" value="Naphthalene 1,2-dioxygenase Alpha Subunit, Chain A, domain 1"/>
    <property type="match status" value="1"/>
</dbReference>
<evidence type="ECO:0000256" key="1">
    <source>
        <dbReference type="ARBA" id="ARBA00022714"/>
    </source>
</evidence>
<accession>A0A2G4F2H0</accession>
<keyword evidence="5" id="KW-0411">Iron-sulfur</keyword>
<dbReference type="InterPro" id="IPR044043">
    <property type="entry name" value="VanA_C_cat"/>
</dbReference>
<name>A0A2G4F2H0_9CYAN</name>
<dbReference type="GO" id="GO:0016705">
    <property type="term" value="F:oxidoreductase activity, acting on paired donors, with incorporation or reduction of molecular oxygen"/>
    <property type="evidence" value="ECO:0007669"/>
    <property type="project" value="UniProtKB-ARBA"/>
</dbReference>
<dbReference type="PROSITE" id="PS51296">
    <property type="entry name" value="RIESKE"/>
    <property type="match status" value="1"/>
</dbReference>
<sequence>MLVTKQAVFKRFWYPVIPTVELSGEPKAFELLGEPIVLWLDSEGKPAAVEDRCCHRTAKLSLGKVVGGNICCAYHGWTFNSSGTCVRVPQQQNDTISPNYKVKAYRTCDRYGYVWVCLGEPLTDIPEIPEAADSNYRQIHEFYERWNCAGLRVMENELDMAHPTFVHTTTFGSEAHLTPDVMEFQETEWELHYHSVLGVVNPAQQQQNLKIEEQETVRTIDGIWFMPFTVKLRIVYPNGLVHIIVNTMTPINDSASQMVQFCLRNDTETDAKTSDIIAFDRAVTLEDKRILETTDWDVPLDINQEQHMLTDKPGIIMRRKIAALLKAHGEVEQTKVISH</sequence>
<dbReference type="GO" id="GO:0004497">
    <property type="term" value="F:monooxygenase activity"/>
    <property type="evidence" value="ECO:0007669"/>
    <property type="project" value="UniProtKB-ARBA"/>
</dbReference>
<dbReference type="OrthoDB" id="477744at2"/>
<dbReference type="SUPFAM" id="SSF50022">
    <property type="entry name" value="ISP domain"/>
    <property type="match status" value="1"/>
</dbReference>
<evidence type="ECO:0000313" key="7">
    <source>
        <dbReference type="EMBL" id="PHX55946.1"/>
    </source>
</evidence>
<keyword evidence="8" id="KW-1185">Reference proteome</keyword>
<dbReference type="Gene3D" id="2.102.10.10">
    <property type="entry name" value="Rieske [2Fe-2S] iron-sulphur domain"/>
    <property type="match status" value="1"/>
</dbReference>
<comment type="caution">
    <text evidence="7">The sequence shown here is derived from an EMBL/GenBank/DDBJ whole genome shotgun (WGS) entry which is preliminary data.</text>
</comment>
<organism evidence="7 8">
    <name type="scientific">Tychonema bourrellyi FEM_GT703</name>
    <dbReference type="NCBI Taxonomy" id="2040638"/>
    <lineage>
        <taxon>Bacteria</taxon>
        <taxon>Bacillati</taxon>
        <taxon>Cyanobacteriota</taxon>
        <taxon>Cyanophyceae</taxon>
        <taxon>Oscillatoriophycideae</taxon>
        <taxon>Oscillatoriales</taxon>
        <taxon>Microcoleaceae</taxon>
        <taxon>Tychonema</taxon>
    </lineage>
</organism>
<keyword evidence="7" id="KW-0223">Dioxygenase</keyword>